<gene>
    <name evidence="1" type="ORF">RND71_039215</name>
</gene>
<protein>
    <submittedName>
        <fullName evidence="1">Uncharacterized protein</fullName>
    </submittedName>
</protein>
<organism evidence="1 2">
    <name type="scientific">Anisodus tanguticus</name>
    <dbReference type="NCBI Taxonomy" id="243964"/>
    <lineage>
        <taxon>Eukaryota</taxon>
        <taxon>Viridiplantae</taxon>
        <taxon>Streptophyta</taxon>
        <taxon>Embryophyta</taxon>
        <taxon>Tracheophyta</taxon>
        <taxon>Spermatophyta</taxon>
        <taxon>Magnoliopsida</taxon>
        <taxon>eudicotyledons</taxon>
        <taxon>Gunneridae</taxon>
        <taxon>Pentapetalae</taxon>
        <taxon>asterids</taxon>
        <taxon>lamiids</taxon>
        <taxon>Solanales</taxon>
        <taxon>Solanaceae</taxon>
        <taxon>Solanoideae</taxon>
        <taxon>Hyoscyameae</taxon>
        <taxon>Anisodus</taxon>
    </lineage>
</organism>
<reference evidence="1" key="1">
    <citation type="submission" date="2023-12" db="EMBL/GenBank/DDBJ databases">
        <title>Genome assembly of Anisodus tanguticus.</title>
        <authorList>
            <person name="Wang Y.-J."/>
        </authorList>
    </citation>
    <scope>NUCLEOTIDE SEQUENCE</scope>
    <source>
        <strain evidence="1">KB-2021</strain>
        <tissue evidence="1">Leaf</tissue>
    </source>
</reference>
<comment type="caution">
    <text evidence="1">The sequence shown here is derived from an EMBL/GenBank/DDBJ whole genome shotgun (WGS) entry which is preliminary data.</text>
</comment>
<proteinExistence type="predicted"/>
<keyword evidence="2" id="KW-1185">Reference proteome</keyword>
<dbReference type="Proteomes" id="UP001291623">
    <property type="component" value="Unassembled WGS sequence"/>
</dbReference>
<name>A0AAE1QWX3_9SOLA</name>
<evidence type="ECO:0000313" key="2">
    <source>
        <dbReference type="Proteomes" id="UP001291623"/>
    </source>
</evidence>
<sequence length="99" mass="11879">MREIEFLISRLPQFWLKIVKFSSRLKIFKPRIKNLNFKCKNKTKIEFLISRLKLFQTPNQESHVRSPLVSHYTLFISSLNQPRHFNFKITSILGENSEI</sequence>
<accession>A0AAE1QWX3</accession>
<dbReference type="EMBL" id="JAVYJV010000022">
    <property type="protein sequence ID" value="KAK4340714.1"/>
    <property type="molecule type" value="Genomic_DNA"/>
</dbReference>
<dbReference type="AlphaFoldDB" id="A0AAE1QWX3"/>
<evidence type="ECO:0000313" key="1">
    <source>
        <dbReference type="EMBL" id="KAK4340714.1"/>
    </source>
</evidence>